<reference evidence="4 5" key="1">
    <citation type="journal article" date="2019" name="ACS Chem. Biol.">
        <title>Identification and Mobilization of a Cryptic Antibiotic Biosynthesis Gene Locus from a Human-Pathogenic Nocardia Isolate.</title>
        <authorList>
            <person name="Herisse M."/>
            <person name="Ishida K."/>
            <person name="Porter J.L."/>
            <person name="Howden B."/>
            <person name="Hertweck C."/>
            <person name="Stinear T.P."/>
            <person name="Pidot S.J."/>
        </authorList>
    </citation>
    <scope>NUCLEOTIDE SEQUENCE [LARGE SCALE GENOMIC DNA]</scope>
    <source>
        <strain evidence="4 5">AUSMDU00012715</strain>
    </source>
</reference>
<dbReference type="GO" id="GO:0016407">
    <property type="term" value="F:acetyltransferase activity"/>
    <property type="evidence" value="ECO:0007669"/>
    <property type="project" value="InterPro"/>
</dbReference>
<evidence type="ECO:0000313" key="4">
    <source>
        <dbReference type="EMBL" id="QIS20205.1"/>
    </source>
</evidence>
<dbReference type="Proteomes" id="UP000500953">
    <property type="component" value="Chromosome"/>
</dbReference>
<organism evidence="4 5">
    <name type="scientific">Nocardia terpenica</name>
    <dbReference type="NCBI Taxonomy" id="455432"/>
    <lineage>
        <taxon>Bacteria</taxon>
        <taxon>Bacillati</taxon>
        <taxon>Actinomycetota</taxon>
        <taxon>Actinomycetes</taxon>
        <taxon>Mycobacteriales</taxon>
        <taxon>Nocardiaceae</taxon>
        <taxon>Nocardia</taxon>
    </lineage>
</organism>
<dbReference type="CDD" id="cd03357">
    <property type="entry name" value="LbH_MAT_GAT"/>
    <property type="match status" value="1"/>
</dbReference>
<dbReference type="RefSeq" id="WP_167487562.1">
    <property type="nucleotide sequence ID" value="NZ_CP046173.1"/>
</dbReference>
<dbReference type="Pfam" id="PF18029">
    <property type="entry name" value="Glyoxalase_6"/>
    <property type="match status" value="1"/>
</dbReference>
<dbReference type="InterPro" id="IPR024688">
    <property type="entry name" value="Mac_dom"/>
</dbReference>
<dbReference type="SMART" id="SM01266">
    <property type="entry name" value="Mac"/>
    <property type="match status" value="1"/>
</dbReference>
<dbReference type="InterPro" id="IPR041581">
    <property type="entry name" value="Glyoxalase_6"/>
</dbReference>
<dbReference type="InterPro" id="IPR011004">
    <property type="entry name" value="Trimer_LpxA-like_sf"/>
</dbReference>
<dbReference type="Gene3D" id="2.160.10.10">
    <property type="entry name" value="Hexapeptide repeat proteins"/>
    <property type="match status" value="1"/>
</dbReference>
<evidence type="ECO:0000313" key="5">
    <source>
        <dbReference type="Proteomes" id="UP000500953"/>
    </source>
</evidence>
<dbReference type="GO" id="GO:0008374">
    <property type="term" value="F:O-acyltransferase activity"/>
    <property type="evidence" value="ECO:0007669"/>
    <property type="project" value="TreeGrafter"/>
</dbReference>
<keyword evidence="2 4" id="KW-0808">Transferase</keyword>
<feature type="domain" description="Maltose/galactoside acetyltransferase" evidence="3">
    <location>
        <begin position="5"/>
        <end position="59"/>
    </location>
</feature>
<sequence>MQTHKQRMLRGELYLDSDPELVAERRHCQRLLDRFNATRSGQQVQRRAILEKLLGGIGVGSWIMPRFQCDYGSLIRLGRNSFLNYDAIVMDCAPVVIGDDVSIGPRAQLLTALHPMHDHEARRQRWETAAPITVGDNAWLGGGVIVCPGVRLHLDVWGSVEELVAAGATVLRRRDAEIAWDVLADPEGNEFCVFTR</sequence>
<dbReference type="EMBL" id="CP046173">
    <property type="protein sequence ID" value="QIS20205.1"/>
    <property type="molecule type" value="Genomic_DNA"/>
</dbReference>
<comment type="similarity">
    <text evidence="1">Belongs to the transferase hexapeptide repeat family.</text>
</comment>
<evidence type="ECO:0000256" key="2">
    <source>
        <dbReference type="ARBA" id="ARBA00022679"/>
    </source>
</evidence>
<evidence type="ECO:0000259" key="3">
    <source>
        <dbReference type="SMART" id="SM01266"/>
    </source>
</evidence>
<dbReference type="AlphaFoldDB" id="A0A6G9Z3M5"/>
<dbReference type="PANTHER" id="PTHR23416">
    <property type="entry name" value="SIALIC ACID SYNTHASE-RELATED"/>
    <property type="match status" value="1"/>
</dbReference>
<accession>A0A6G9Z3M5</accession>
<evidence type="ECO:0000256" key="1">
    <source>
        <dbReference type="ARBA" id="ARBA00007274"/>
    </source>
</evidence>
<dbReference type="Pfam" id="PF12464">
    <property type="entry name" value="Mac"/>
    <property type="match status" value="1"/>
</dbReference>
<name>A0A6G9Z3M5_9NOCA</name>
<proteinExistence type="inferred from homology"/>
<dbReference type="InterPro" id="IPR051159">
    <property type="entry name" value="Hexapeptide_acetyltransf"/>
</dbReference>
<gene>
    <name evidence="4" type="ORF">F6W96_19825</name>
</gene>
<dbReference type="SUPFAM" id="SSF51161">
    <property type="entry name" value="Trimeric LpxA-like enzymes"/>
    <property type="match status" value="1"/>
</dbReference>
<dbReference type="PANTHER" id="PTHR23416:SF23">
    <property type="entry name" value="ACETYLTRANSFERASE C18B11.09C-RELATED"/>
    <property type="match status" value="1"/>
</dbReference>
<protein>
    <submittedName>
        <fullName evidence="4">Sugar O-acetyltransferase</fullName>
    </submittedName>
</protein>